<dbReference type="Pfam" id="PF03352">
    <property type="entry name" value="Adenine_glyco"/>
    <property type="match status" value="1"/>
</dbReference>
<proteinExistence type="predicted"/>
<protein>
    <submittedName>
        <fullName evidence="1">DNA-3-methyladenine glycosylase I</fullName>
    </submittedName>
</protein>
<dbReference type="InterPro" id="IPR011257">
    <property type="entry name" value="DNA_glycosylase"/>
</dbReference>
<dbReference type="Proteomes" id="UP001597191">
    <property type="component" value="Unassembled WGS sequence"/>
</dbReference>
<dbReference type="Gene3D" id="1.10.340.30">
    <property type="entry name" value="Hypothetical protein, domain 2"/>
    <property type="match status" value="1"/>
</dbReference>
<dbReference type="EMBL" id="JBHTOH010000085">
    <property type="protein sequence ID" value="MFD1411706.1"/>
    <property type="molecule type" value="Genomic_DNA"/>
</dbReference>
<gene>
    <name evidence="1" type="ORF">ACFQ4R_08930</name>
</gene>
<dbReference type="InterPro" id="IPR005019">
    <property type="entry name" value="Adenine_glyco"/>
</dbReference>
<evidence type="ECO:0000313" key="1">
    <source>
        <dbReference type="EMBL" id="MFD1411706.1"/>
    </source>
</evidence>
<evidence type="ECO:0000313" key="2">
    <source>
        <dbReference type="Proteomes" id="UP001597191"/>
    </source>
</evidence>
<name>A0ABW4BN86_9LACO</name>
<dbReference type="RefSeq" id="WP_125650323.1">
    <property type="nucleotide sequence ID" value="NZ_JBHTOH010000085.1"/>
</dbReference>
<reference evidence="2" key="1">
    <citation type="journal article" date="2019" name="Int. J. Syst. Evol. Microbiol.">
        <title>The Global Catalogue of Microorganisms (GCM) 10K type strain sequencing project: providing services to taxonomists for standard genome sequencing and annotation.</title>
        <authorList>
            <consortium name="The Broad Institute Genomics Platform"/>
            <consortium name="The Broad Institute Genome Sequencing Center for Infectious Disease"/>
            <person name="Wu L."/>
            <person name="Ma J."/>
        </authorList>
    </citation>
    <scope>NUCLEOTIDE SEQUENCE [LARGE SCALE GENOMIC DNA]</scope>
    <source>
        <strain evidence="2">CCM 8937</strain>
    </source>
</reference>
<dbReference type="PANTHER" id="PTHR30037:SF4">
    <property type="entry name" value="DNA-3-METHYLADENINE GLYCOSYLASE I"/>
    <property type="match status" value="1"/>
</dbReference>
<sequence length="187" mass="21216">MGICPWALTSPEMKTYHDQEWGHPEHDSQKLFELLSLETYQAGLSWQTVLNKRAAFRRDFADFSLAKVAAMTTTDIEQLLTDTTIIRNRQKLMATVNNAQVILALPTKTEFSDFNQYLWHYVDGKPQINYPQTSQEVPAQSRLSQQISADLKKLGFKFVGPTICYSFLQAVGMIDDHLVGCPAKSQV</sequence>
<keyword evidence="2" id="KW-1185">Reference proteome</keyword>
<comment type="caution">
    <text evidence="1">The sequence shown here is derived from an EMBL/GenBank/DDBJ whole genome shotgun (WGS) entry which is preliminary data.</text>
</comment>
<dbReference type="InterPro" id="IPR052891">
    <property type="entry name" value="DNA-3mA_glycosylase"/>
</dbReference>
<accession>A0ABW4BN86</accession>
<dbReference type="PANTHER" id="PTHR30037">
    <property type="entry name" value="DNA-3-METHYLADENINE GLYCOSYLASE 1"/>
    <property type="match status" value="1"/>
</dbReference>
<dbReference type="SUPFAM" id="SSF48150">
    <property type="entry name" value="DNA-glycosylase"/>
    <property type="match status" value="1"/>
</dbReference>
<organism evidence="1 2">
    <name type="scientific">Lapidilactobacillus gannanensis</name>
    <dbReference type="NCBI Taxonomy" id="2486002"/>
    <lineage>
        <taxon>Bacteria</taxon>
        <taxon>Bacillati</taxon>
        <taxon>Bacillota</taxon>
        <taxon>Bacilli</taxon>
        <taxon>Lactobacillales</taxon>
        <taxon>Lactobacillaceae</taxon>
        <taxon>Lapidilactobacillus</taxon>
    </lineage>
</organism>